<protein>
    <submittedName>
        <fullName evidence="2">GD25766</fullName>
    </submittedName>
</protein>
<keyword evidence="3" id="KW-1185">Reference proteome</keyword>
<proteinExistence type="predicted"/>
<organism evidence="2 3">
    <name type="scientific">Drosophila simulans</name>
    <name type="common">Fruit fly</name>
    <dbReference type="NCBI Taxonomy" id="7240"/>
    <lineage>
        <taxon>Eukaryota</taxon>
        <taxon>Metazoa</taxon>
        <taxon>Ecdysozoa</taxon>
        <taxon>Arthropoda</taxon>
        <taxon>Hexapoda</taxon>
        <taxon>Insecta</taxon>
        <taxon>Pterygota</taxon>
        <taxon>Neoptera</taxon>
        <taxon>Endopterygota</taxon>
        <taxon>Diptera</taxon>
        <taxon>Brachycera</taxon>
        <taxon>Muscomorpha</taxon>
        <taxon>Ephydroidea</taxon>
        <taxon>Drosophilidae</taxon>
        <taxon>Drosophila</taxon>
        <taxon>Sophophora</taxon>
    </lineage>
</organism>
<dbReference type="AlphaFoldDB" id="B4QED0"/>
<reference evidence="2 3" key="1">
    <citation type="journal article" date="2007" name="Nature">
        <title>Evolution of genes and genomes on the Drosophila phylogeny.</title>
        <authorList>
            <consortium name="Drosophila 12 Genomes Consortium"/>
            <person name="Clark A.G."/>
            <person name="Eisen M.B."/>
            <person name="Smith D.R."/>
            <person name="Bergman C.M."/>
            <person name="Oliver B."/>
            <person name="Markow T.A."/>
            <person name="Kaufman T.C."/>
            <person name="Kellis M."/>
            <person name="Gelbart W."/>
            <person name="Iyer V.N."/>
            <person name="Pollard D.A."/>
            <person name="Sackton T.B."/>
            <person name="Larracuente A.M."/>
            <person name="Singh N.D."/>
            <person name="Abad J.P."/>
            <person name="Abt D.N."/>
            <person name="Adryan B."/>
            <person name="Aguade M."/>
            <person name="Akashi H."/>
            <person name="Anderson W.W."/>
            <person name="Aquadro C.F."/>
            <person name="Ardell D.H."/>
            <person name="Arguello R."/>
            <person name="Artieri C.G."/>
            <person name="Barbash D.A."/>
            <person name="Barker D."/>
            <person name="Barsanti P."/>
            <person name="Batterham P."/>
            <person name="Batzoglou S."/>
            <person name="Begun D."/>
            <person name="Bhutkar A."/>
            <person name="Blanco E."/>
            <person name="Bosak S.A."/>
            <person name="Bradley R.K."/>
            <person name="Brand A.D."/>
            <person name="Brent M.R."/>
            <person name="Brooks A.N."/>
            <person name="Brown R.H."/>
            <person name="Butlin R.K."/>
            <person name="Caggese C."/>
            <person name="Calvi B.R."/>
            <person name="Bernardo de Carvalho A."/>
            <person name="Caspi A."/>
            <person name="Castrezana S."/>
            <person name="Celniker S.E."/>
            <person name="Chang J.L."/>
            <person name="Chapple C."/>
            <person name="Chatterji S."/>
            <person name="Chinwalla A."/>
            <person name="Civetta A."/>
            <person name="Clifton S.W."/>
            <person name="Comeron J.M."/>
            <person name="Costello J.C."/>
            <person name="Coyne J.A."/>
            <person name="Daub J."/>
            <person name="David R.G."/>
            <person name="Delcher A.L."/>
            <person name="Delehaunty K."/>
            <person name="Do C.B."/>
            <person name="Ebling H."/>
            <person name="Edwards K."/>
            <person name="Eickbush T."/>
            <person name="Evans J.D."/>
            <person name="Filipski A."/>
            <person name="Findeiss S."/>
            <person name="Freyhult E."/>
            <person name="Fulton L."/>
            <person name="Fulton R."/>
            <person name="Garcia A.C."/>
            <person name="Gardiner A."/>
            <person name="Garfield D.A."/>
            <person name="Garvin B.E."/>
            <person name="Gibson G."/>
            <person name="Gilbert D."/>
            <person name="Gnerre S."/>
            <person name="Godfrey J."/>
            <person name="Good R."/>
            <person name="Gotea V."/>
            <person name="Gravely B."/>
            <person name="Greenberg A.J."/>
            <person name="Griffiths-Jones S."/>
            <person name="Gross S."/>
            <person name="Guigo R."/>
            <person name="Gustafson E.A."/>
            <person name="Haerty W."/>
            <person name="Hahn M.W."/>
            <person name="Halligan D.L."/>
            <person name="Halpern A.L."/>
            <person name="Halter G.M."/>
            <person name="Han M.V."/>
            <person name="Heger A."/>
            <person name="Hillier L."/>
            <person name="Hinrichs A.S."/>
            <person name="Holmes I."/>
            <person name="Hoskins R.A."/>
            <person name="Hubisz M.J."/>
            <person name="Hultmark D."/>
            <person name="Huntley M.A."/>
            <person name="Jaffe D.B."/>
            <person name="Jagadeeshan S."/>
            <person name="Jeck W.R."/>
            <person name="Johnson J."/>
            <person name="Jones C.D."/>
            <person name="Jordan W.C."/>
            <person name="Karpen G.H."/>
            <person name="Kataoka E."/>
            <person name="Keightley P.D."/>
            <person name="Kheradpour P."/>
            <person name="Kirkness E.F."/>
            <person name="Koerich L.B."/>
            <person name="Kristiansen K."/>
            <person name="Kudrna D."/>
            <person name="Kulathinal R.J."/>
            <person name="Kumar S."/>
            <person name="Kwok R."/>
            <person name="Lander E."/>
            <person name="Langley C.H."/>
            <person name="Lapoint R."/>
            <person name="Lazzaro B.P."/>
            <person name="Lee S.J."/>
            <person name="Levesque L."/>
            <person name="Li R."/>
            <person name="Lin C.F."/>
            <person name="Lin M.F."/>
            <person name="Lindblad-Toh K."/>
            <person name="Llopart A."/>
            <person name="Long M."/>
            <person name="Low L."/>
            <person name="Lozovsky E."/>
            <person name="Lu J."/>
            <person name="Luo M."/>
            <person name="Machado C.A."/>
            <person name="Makalowski W."/>
            <person name="Marzo M."/>
            <person name="Matsuda M."/>
            <person name="Matzkin L."/>
            <person name="McAllister B."/>
            <person name="McBride C.S."/>
            <person name="McKernan B."/>
            <person name="McKernan K."/>
            <person name="Mendez-Lago M."/>
            <person name="Minx P."/>
            <person name="Mollenhauer M.U."/>
            <person name="Montooth K."/>
            <person name="Mount S.M."/>
            <person name="Mu X."/>
            <person name="Myers E."/>
            <person name="Negre B."/>
            <person name="Newfeld S."/>
            <person name="Nielsen R."/>
            <person name="Noor M.A."/>
            <person name="O'Grady P."/>
            <person name="Pachter L."/>
            <person name="Papaceit M."/>
            <person name="Parisi M.J."/>
            <person name="Parisi M."/>
            <person name="Parts L."/>
            <person name="Pedersen J.S."/>
            <person name="Pesole G."/>
            <person name="Phillippy A.M."/>
            <person name="Ponting C.P."/>
            <person name="Pop M."/>
            <person name="Porcelli D."/>
            <person name="Powell J.R."/>
            <person name="Prohaska S."/>
            <person name="Pruitt K."/>
            <person name="Puig M."/>
            <person name="Quesneville H."/>
            <person name="Ram K.R."/>
            <person name="Rand D."/>
            <person name="Rasmussen M.D."/>
            <person name="Reed L.K."/>
            <person name="Reenan R."/>
            <person name="Reily A."/>
            <person name="Remington K.A."/>
            <person name="Rieger T.T."/>
            <person name="Ritchie M.G."/>
            <person name="Robin C."/>
            <person name="Rogers Y.H."/>
            <person name="Rohde C."/>
            <person name="Rozas J."/>
            <person name="Rubenfield M.J."/>
            <person name="Ruiz A."/>
            <person name="Russo S."/>
            <person name="Salzberg S.L."/>
            <person name="Sanchez-Gracia A."/>
            <person name="Saranga D.J."/>
            <person name="Sato H."/>
            <person name="Schaeffer S.W."/>
            <person name="Schatz M.C."/>
            <person name="Schlenke T."/>
            <person name="Schwartz R."/>
            <person name="Segarra C."/>
            <person name="Singh R.S."/>
            <person name="Sirot L."/>
            <person name="Sirota M."/>
            <person name="Sisneros N.B."/>
            <person name="Smith C.D."/>
            <person name="Smith T.F."/>
            <person name="Spieth J."/>
            <person name="Stage D.E."/>
            <person name="Stark A."/>
            <person name="Stephan W."/>
            <person name="Strausberg R.L."/>
            <person name="Strempel S."/>
            <person name="Sturgill D."/>
            <person name="Sutton G."/>
            <person name="Sutton G.G."/>
            <person name="Tao W."/>
            <person name="Teichmann S."/>
            <person name="Tobari Y.N."/>
            <person name="Tomimura Y."/>
            <person name="Tsolas J.M."/>
            <person name="Valente V.L."/>
            <person name="Venter E."/>
            <person name="Venter J.C."/>
            <person name="Vicario S."/>
            <person name="Vieira F.G."/>
            <person name="Vilella A.J."/>
            <person name="Villasante A."/>
            <person name="Walenz B."/>
            <person name="Wang J."/>
            <person name="Wasserman M."/>
            <person name="Watts T."/>
            <person name="Wilson D."/>
            <person name="Wilson R.K."/>
            <person name="Wing R.A."/>
            <person name="Wolfner M.F."/>
            <person name="Wong A."/>
            <person name="Wong G.K."/>
            <person name="Wu C.I."/>
            <person name="Wu G."/>
            <person name="Yamamoto D."/>
            <person name="Yang H.P."/>
            <person name="Yang S.P."/>
            <person name="Yorke J.A."/>
            <person name="Yoshida K."/>
            <person name="Zdobnov E."/>
            <person name="Zhang P."/>
            <person name="Zhang Y."/>
            <person name="Zimin A.V."/>
            <person name="Baldwin J."/>
            <person name="Abdouelleil A."/>
            <person name="Abdulkadir J."/>
            <person name="Abebe A."/>
            <person name="Abera B."/>
            <person name="Abreu J."/>
            <person name="Acer S.C."/>
            <person name="Aftuck L."/>
            <person name="Alexander A."/>
            <person name="An P."/>
            <person name="Anderson E."/>
            <person name="Anderson S."/>
            <person name="Arachi H."/>
            <person name="Azer M."/>
            <person name="Bachantsang P."/>
            <person name="Barry A."/>
            <person name="Bayul T."/>
            <person name="Berlin A."/>
            <person name="Bessette D."/>
            <person name="Bloom T."/>
            <person name="Blye J."/>
            <person name="Boguslavskiy L."/>
            <person name="Bonnet C."/>
            <person name="Boukhgalter B."/>
            <person name="Bourzgui I."/>
            <person name="Brown A."/>
            <person name="Cahill P."/>
            <person name="Channer S."/>
            <person name="Cheshatsang Y."/>
            <person name="Chuda L."/>
            <person name="Citroen M."/>
            <person name="Collymore A."/>
            <person name="Cooke P."/>
            <person name="Costello M."/>
            <person name="D'Aco K."/>
            <person name="Daza R."/>
            <person name="De Haan G."/>
            <person name="DeGray S."/>
            <person name="DeMaso C."/>
            <person name="Dhargay N."/>
            <person name="Dooley K."/>
            <person name="Dooley E."/>
            <person name="Doricent M."/>
            <person name="Dorje P."/>
            <person name="Dorjee K."/>
            <person name="Dupes A."/>
            <person name="Elong R."/>
            <person name="Falk J."/>
            <person name="Farina A."/>
            <person name="Faro S."/>
            <person name="Ferguson D."/>
            <person name="Fisher S."/>
            <person name="Foley C.D."/>
            <person name="Franke A."/>
            <person name="Friedrich D."/>
            <person name="Gadbois L."/>
            <person name="Gearin G."/>
            <person name="Gearin C.R."/>
            <person name="Giannoukos G."/>
            <person name="Goode T."/>
            <person name="Graham J."/>
            <person name="Grandbois E."/>
            <person name="Grewal S."/>
            <person name="Gyaltsen K."/>
            <person name="Hafez N."/>
            <person name="Hagos B."/>
            <person name="Hall J."/>
            <person name="Henson C."/>
            <person name="Hollinger A."/>
            <person name="Honan T."/>
            <person name="Huard M.D."/>
            <person name="Hughes L."/>
            <person name="Hurhula B."/>
            <person name="Husby M.E."/>
            <person name="Kamat A."/>
            <person name="Kanga B."/>
            <person name="Kashin S."/>
            <person name="Khazanovich D."/>
            <person name="Kisner P."/>
            <person name="Lance K."/>
            <person name="Lara M."/>
            <person name="Lee W."/>
            <person name="Lennon N."/>
            <person name="Letendre F."/>
            <person name="LeVine R."/>
            <person name="Lipovsky A."/>
            <person name="Liu X."/>
            <person name="Liu J."/>
            <person name="Liu S."/>
            <person name="Lokyitsang T."/>
            <person name="Lokyitsang Y."/>
            <person name="Lubonja R."/>
            <person name="Lui A."/>
            <person name="MacDonald P."/>
            <person name="Magnisalis V."/>
            <person name="Maru K."/>
            <person name="Matthews C."/>
            <person name="McCusker W."/>
            <person name="McDonough S."/>
            <person name="Mehta T."/>
            <person name="Meldrim J."/>
            <person name="Meneus L."/>
            <person name="Mihai O."/>
            <person name="Mihalev A."/>
            <person name="Mihova T."/>
            <person name="Mittelman R."/>
            <person name="Mlenga V."/>
            <person name="Montmayeur A."/>
            <person name="Mulrain L."/>
            <person name="Navidi A."/>
            <person name="Naylor J."/>
            <person name="Negash T."/>
            <person name="Nguyen T."/>
            <person name="Nguyen N."/>
            <person name="Nicol R."/>
            <person name="Norbu C."/>
            <person name="Norbu N."/>
            <person name="Novod N."/>
            <person name="O'Neill B."/>
            <person name="Osman S."/>
            <person name="Markiewicz E."/>
            <person name="Oyono O.L."/>
            <person name="Patti C."/>
            <person name="Phunkhang P."/>
            <person name="Pierre F."/>
            <person name="Priest M."/>
            <person name="Raghuraman S."/>
            <person name="Rege F."/>
            <person name="Reyes R."/>
            <person name="Rise C."/>
            <person name="Rogov P."/>
            <person name="Ross K."/>
            <person name="Ryan E."/>
            <person name="Settipalli S."/>
            <person name="Shea T."/>
            <person name="Sherpa N."/>
            <person name="Shi L."/>
            <person name="Shih D."/>
            <person name="Sparrow T."/>
            <person name="Spaulding J."/>
            <person name="Stalker J."/>
            <person name="Stange-Thomann N."/>
            <person name="Stavropoulos S."/>
            <person name="Stone C."/>
            <person name="Strader C."/>
            <person name="Tesfaye S."/>
            <person name="Thomson T."/>
            <person name="Thoulutsang Y."/>
            <person name="Thoulutsang D."/>
            <person name="Topham K."/>
            <person name="Topping I."/>
            <person name="Tsamla T."/>
            <person name="Vassiliev H."/>
            <person name="Vo A."/>
            <person name="Wangchuk T."/>
            <person name="Wangdi T."/>
            <person name="Weiand M."/>
            <person name="Wilkinson J."/>
            <person name="Wilson A."/>
            <person name="Yadav S."/>
            <person name="Young G."/>
            <person name="Yu Q."/>
            <person name="Zembek L."/>
            <person name="Zhong D."/>
            <person name="Zimmer A."/>
            <person name="Zwirko Z."/>
            <person name="Jaffe D.B."/>
            <person name="Alvarez P."/>
            <person name="Brockman W."/>
            <person name="Butler J."/>
            <person name="Chin C."/>
            <person name="Gnerre S."/>
            <person name="Grabherr M."/>
            <person name="Kleber M."/>
            <person name="Mauceli E."/>
            <person name="MacCallum I."/>
        </authorList>
    </citation>
    <scope>NUCLEOTIDE SEQUENCE [LARGE SCALE GENOMIC DNA]</scope>
    <source>
        <strain evidence="3">white501</strain>
    </source>
</reference>
<gene>
    <name evidence="2" type="primary">Dsim\GD25766</name>
    <name evidence="2" type="ORF">Dsim_GD25766</name>
</gene>
<name>B4QED0_DROSI</name>
<dbReference type="HOGENOM" id="CLU_2500333_0_0_1"/>
<dbReference type="EMBL" id="CM000362">
    <property type="protein sequence ID" value="EDX06920.1"/>
    <property type="molecule type" value="Genomic_DNA"/>
</dbReference>
<evidence type="ECO:0000256" key="1">
    <source>
        <dbReference type="SAM" id="MobiDB-lite"/>
    </source>
</evidence>
<evidence type="ECO:0000313" key="2">
    <source>
        <dbReference type="EMBL" id="EDX06920.1"/>
    </source>
</evidence>
<dbReference type="OMA" id="HMNLYMA"/>
<feature type="region of interest" description="Disordered" evidence="1">
    <location>
        <begin position="1"/>
        <end position="27"/>
    </location>
</feature>
<dbReference type="Proteomes" id="UP000000304">
    <property type="component" value="Chromosome 2R"/>
</dbReference>
<feature type="compositionally biased region" description="Low complexity" evidence="1">
    <location>
        <begin position="1"/>
        <end position="10"/>
    </location>
</feature>
<accession>B4QED0</accession>
<evidence type="ECO:0000313" key="3">
    <source>
        <dbReference type="Proteomes" id="UP000000304"/>
    </source>
</evidence>
<sequence length="86" mass="9452">MPPGPSAGAEEAARHPTASSRNPESELEHMNLYMASVDNERAQIYCLQLQNRSVDNNSYNNKGHCKCNCNCNVGVLQSANCDKAWP</sequence>